<feature type="compositionally biased region" description="Basic and acidic residues" evidence="1">
    <location>
        <begin position="212"/>
        <end position="231"/>
    </location>
</feature>
<feature type="compositionally biased region" description="Polar residues" evidence="1">
    <location>
        <begin position="329"/>
        <end position="338"/>
    </location>
</feature>
<comment type="caution">
    <text evidence="3">The sequence shown here is derived from an EMBL/GenBank/DDBJ whole genome shotgun (WGS) entry which is preliminary data.</text>
</comment>
<evidence type="ECO:0000313" key="3">
    <source>
        <dbReference type="EMBL" id="CAK0815385.1"/>
    </source>
</evidence>
<organism evidence="3 4">
    <name type="scientific">Prorocentrum cordatum</name>
    <dbReference type="NCBI Taxonomy" id="2364126"/>
    <lineage>
        <taxon>Eukaryota</taxon>
        <taxon>Sar</taxon>
        <taxon>Alveolata</taxon>
        <taxon>Dinophyceae</taxon>
        <taxon>Prorocentrales</taxon>
        <taxon>Prorocentraceae</taxon>
        <taxon>Prorocentrum</taxon>
    </lineage>
</organism>
<reference evidence="3" key="1">
    <citation type="submission" date="2023-10" db="EMBL/GenBank/DDBJ databases">
        <authorList>
            <person name="Chen Y."/>
            <person name="Shah S."/>
            <person name="Dougan E. K."/>
            <person name="Thang M."/>
            <person name="Chan C."/>
        </authorList>
    </citation>
    <scope>NUCLEOTIDE SEQUENCE [LARGE SCALE GENOMIC DNA]</scope>
</reference>
<feature type="region of interest" description="Disordered" evidence="1">
    <location>
        <begin position="874"/>
        <end position="895"/>
    </location>
</feature>
<sequence length="1795" mass="196512">VKQFGCSKSGWSTWEFHWRAFMVANDKRYKEFLEKLDGETLDQLDVAKNATMSVDDVDWEDQSTQLYYMLVLAMPADPAGETIMRNVLHGEGGQAWIRLKGEYAPNEPGNAVARLRQLMSAQIAANADVANETEKLDLEISKYGKAAEEQLSDNIKEGILLGKHVFRDLRDPATYLDVKNEVLSALMAQRSFDDDSMEIGAPKGKPKGKGRGKGDKDKDNHTNKNKFEPKAKGSPNHLRKWCSHCEKPNHVKDDCRKFKRENEAEAEAEQKAEGEKKQRRAMAAALAAGGGVLPTGLPPKPGCDGAGWHSQRLARRAVCRGPQLPVPKSSGSASTASAIPTVPTGMRGINGPLAEQGAIKPRCIFALSVEHSRPRARSAEPGGSMRSASGDSVCVSGIRGVRGIMIDSGAQITAFPCDMLKDKGYVLAKPGISRQRAIDCAEVQRYGKTDVRLKTGQGAIQISAEAADVEFPVMSADAIAKQGSSVFHSPLEDWIVDSPISPPPASANKIMQGKDRGTCYLEHDEMLGGSSEGKRAVRMASVGELGGIIGELGGGVGEQLGDELCPVSMRPKCDDEYPVVEMDFFYVATDAIAGKYPVVNGYVVKAVGFRKLEHRGRGGLPAILSVADCRSSTSGALFGSKHMGGYRAHFVAKLIDSWGRATVILLADGENAIVALAEQAKKLRSHSTIVRQGPAYSSKSMGRIKASNIAAAGLLRTLRFSLETELGCKFELSDSILAFLANAVGWCIARFQPRSHGGSSYKCLFGREYAGEVAEVGEQVWCRIAVRVAAGQGKFEARFAKGIWVGKSEFDDQRLVVDLQRWLLKARSVRRMPEEFRWSAELVKQIDVAPWAPVPERVRSSIRKSMYTAENMLNTRGPTDSCPKCTYERSRRSEQCRRRFETIAHERLEAKLAEEARGRAAPGTPATPGPAPQAPPHVPADAQAAASNPAAAAPSTAPTPVAASATPGMDTSEPRAPARDPIAETSEPNERQRIGALAQAPEVVVIAGLSVCELAVCEEDDDQEEDALWGPTHRAEERCEGLCETQVCRCAYRHDHAGQCACRRCLIGCAKKLDPDAEVVASLCALWSNRRVREQPDWNLDPNSPEPTGKADELQAMAECGVYRKIRIADCELGGKHVGGFPIAREKAGEVRLRFVATEVARQHRGDNHQGAPPLAMIRAILSLAASRPDSDGQRRRCIRIWDVRKPFFNSDVTENIYVHPGSELCERGYCWELFTALYGARLASQLWGENVKVTSDDSGGMALKCAPGMFYFANLCSDGNDATMGVHGDDFIAEGHVGTLDQLDDVLSVEYEITSSPPLGPGHPGVARYLKRVCGYVDQPPETLLPGFFWHADPKHVAEIIKFGSKEGAEAVDAPGTNAIGAQLRNATDPMPTAEARKTASAGGIALYLAADRPDIMFASKTVVQDVSKPNYQMNARRSRLARYLGGHQVPVWCYELQGLPSIRRADGDADWAAPTAVARKSTSGGAIRFGNHTWECYSASQATQALSSGESEFYALGSVEARGLQMKFFLGEVGIEVRLVVASNSAAARGMAQRHGVGKVRHLELRYLWIQERLRRHMFELVKEDARKMVADILTKYVDKETMATHLRELNLRMAGAAMMLSTLLAIPGAAAAKDQCEMDYEGEKLEAVQSRVSPWLLVSLVVVLCIIAYLCGWCVGRRRMVSQTAEEALWRLEEQKYITWEVQRLYEVYTVGELWELLVEWGLVLKEGYTRKEELVESAGRNSPTEMQVITQLTNEWKDHGVDVKWRARMRASGRDIQRMLTATAEVMNCLR</sequence>
<evidence type="ECO:0000256" key="1">
    <source>
        <dbReference type="SAM" id="MobiDB-lite"/>
    </source>
</evidence>
<gene>
    <name evidence="3" type="ORF">PCOR1329_LOCUS18698</name>
</gene>
<evidence type="ECO:0000313" key="4">
    <source>
        <dbReference type="Proteomes" id="UP001189429"/>
    </source>
</evidence>
<feature type="region of interest" description="Disordered" evidence="1">
    <location>
        <begin position="915"/>
        <end position="991"/>
    </location>
</feature>
<evidence type="ECO:0000256" key="2">
    <source>
        <dbReference type="SAM" id="Phobius"/>
    </source>
</evidence>
<name>A0ABN9RBJ6_9DINO</name>
<feature type="region of interest" description="Disordered" evidence="1">
    <location>
        <begin position="194"/>
        <end position="239"/>
    </location>
</feature>
<keyword evidence="2" id="KW-1133">Transmembrane helix</keyword>
<feature type="compositionally biased region" description="Low complexity" evidence="1">
    <location>
        <begin position="939"/>
        <end position="967"/>
    </location>
</feature>
<dbReference type="EMBL" id="CAUYUJ010005901">
    <property type="protein sequence ID" value="CAK0815385.1"/>
    <property type="molecule type" value="Genomic_DNA"/>
</dbReference>
<keyword evidence="2" id="KW-0812">Transmembrane</keyword>
<dbReference type="Proteomes" id="UP001189429">
    <property type="component" value="Unassembled WGS sequence"/>
</dbReference>
<accession>A0ABN9RBJ6</accession>
<evidence type="ECO:0008006" key="5">
    <source>
        <dbReference type="Google" id="ProtNLM"/>
    </source>
</evidence>
<feature type="region of interest" description="Disordered" evidence="1">
    <location>
        <begin position="324"/>
        <end position="343"/>
    </location>
</feature>
<keyword evidence="4" id="KW-1185">Reference proteome</keyword>
<feature type="non-terminal residue" evidence="3">
    <location>
        <position position="1"/>
    </location>
</feature>
<proteinExistence type="predicted"/>
<feature type="compositionally biased region" description="Basic and acidic residues" evidence="1">
    <location>
        <begin position="886"/>
        <end position="895"/>
    </location>
</feature>
<feature type="transmembrane region" description="Helical" evidence="2">
    <location>
        <begin position="1658"/>
        <end position="1678"/>
    </location>
</feature>
<feature type="non-terminal residue" evidence="3">
    <location>
        <position position="1795"/>
    </location>
</feature>
<dbReference type="CDD" id="cd09272">
    <property type="entry name" value="RNase_HI_RT_Ty1"/>
    <property type="match status" value="1"/>
</dbReference>
<protein>
    <recommendedName>
        <fullName evidence="5">Copia protein</fullName>
    </recommendedName>
</protein>
<feature type="compositionally biased region" description="Pro residues" evidence="1">
    <location>
        <begin position="925"/>
        <end position="938"/>
    </location>
</feature>
<keyword evidence="2" id="KW-0472">Membrane</keyword>
<feature type="compositionally biased region" description="Basic and acidic residues" evidence="1">
    <location>
        <begin position="972"/>
        <end position="991"/>
    </location>
</feature>